<dbReference type="SMART" id="SM00382">
    <property type="entry name" value="AAA"/>
    <property type="match status" value="1"/>
</dbReference>
<sequence length="549" mass="61080">SAGLLTEAVSQGHVCLNLNQMTGLFHSVRHLLPDDVSEWQRRLKLSNVVGTGDDYRPLIMADNGLVYLYRYWHDEQHVATAITQRHAEIALTNHQQLKQILAEWPTTIDGIDWQKVAVLMALTRQFSVISGGPGTGKTTIVLRLLHCLYQQRADLRIALAAPTGKAAARLQHVISDKDNTAIQAKTLHRLLGINAHNEQGRYNADRPLPFDVIIVDEASMIDISLMAKLLQALAPTARLVLLGDSQQLASVESGAVLANLCQHAMSFDADFVTMVADLAAIDLSDYARNDEANNTHSALQNSVVKLQHSYRFDEASLIGRLAYAIQAGKADKVVLELTEAGQTTWQQDENNALLIAGYQPYFNAITASENPLNCIEAFENYRVLCAIKQGPQSVASVNAVIERQIAKLGWRSQHDFYHGRPIMITQNDYRQQLFNGDTGLILKDEAGQLRACFLIDNVLRWVDLIRLPAHETAFAITIHKSQGSEFEHVCVVLPQEDTAILNRELLYTAITRAKKQVMLFCNETILRKTVMTQHERESGLAGLLDNQIG</sequence>
<keyword evidence="7" id="KW-0067">ATP-binding</keyword>
<dbReference type="CDD" id="cd18809">
    <property type="entry name" value="SF1_C_RecD"/>
    <property type="match status" value="1"/>
</dbReference>
<evidence type="ECO:0000256" key="5">
    <source>
        <dbReference type="ARBA" id="ARBA00022806"/>
    </source>
</evidence>
<dbReference type="HAMAP" id="MF_01487">
    <property type="entry name" value="RecD"/>
    <property type="match status" value="1"/>
</dbReference>
<keyword evidence="1" id="KW-0540">Nuclease</keyword>
<evidence type="ECO:0000256" key="6">
    <source>
        <dbReference type="ARBA" id="ARBA00022839"/>
    </source>
</evidence>
<dbReference type="Pfam" id="PF21185">
    <property type="entry name" value="RecD_N"/>
    <property type="match status" value="1"/>
</dbReference>
<dbReference type="GO" id="GO:0003677">
    <property type="term" value="F:DNA binding"/>
    <property type="evidence" value="ECO:0007669"/>
    <property type="project" value="UniProtKB-KW"/>
</dbReference>
<dbReference type="InterPro" id="IPR003593">
    <property type="entry name" value="AAA+_ATPase"/>
</dbReference>
<dbReference type="InterPro" id="IPR050534">
    <property type="entry name" value="Coronavir_polyprotein_1ab"/>
</dbReference>
<dbReference type="PANTHER" id="PTHR43788">
    <property type="entry name" value="DNA2/NAM7 HELICASE FAMILY MEMBER"/>
    <property type="match status" value="1"/>
</dbReference>
<dbReference type="Pfam" id="PF13245">
    <property type="entry name" value="AAA_19"/>
    <property type="match status" value="1"/>
</dbReference>
<keyword evidence="8" id="KW-0238">DNA-binding</keyword>
<dbReference type="Gene3D" id="1.10.10.1020">
    <property type="entry name" value="RecBCD complex, subunit RecD, N-terminal domain"/>
    <property type="match status" value="1"/>
</dbReference>
<keyword evidence="5" id="KW-0347">Helicase</keyword>
<dbReference type="GO" id="GO:0017116">
    <property type="term" value="F:single-stranded DNA helicase activity"/>
    <property type="evidence" value="ECO:0007669"/>
    <property type="project" value="TreeGrafter"/>
</dbReference>
<dbReference type="PANTHER" id="PTHR43788:SF6">
    <property type="entry name" value="DNA HELICASE B"/>
    <property type="match status" value="1"/>
</dbReference>
<dbReference type="GO" id="GO:0005524">
    <property type="term" value="F:ATP binding"/>
    <property type="evidence" value="ECO:0007669"/>
    <property type="project" value="UniProtKB-KW"/>
</dbReference>
<dbReference type="GO" id="GO:0009338">
    <property type="term" value="C:exodeoxyribonuclease V complex"/>
    <property type="evidence" value="ECO:0007669"/>
    <property type="project" value="InterPro"/>
</dbReference>
<keyword evidence="3" id="KW-0227">DNA damage</keyword>
<keyword evidence="9" id="KW-0234">DNA repair</keyword>
<dbReference type="NCBIfam" id="TIGR01447">
    <property type="entry name" value="recD"/>
    <property type="match status" value="1"/>
</dbReference>
<dbReference type="EMBL" id="LAZR01001875">
    <property type="protein sequence ID" value="KKN37725.1"/>
    <property type="molecule type" value="Genomic_DNA"/>
</dbReference>
<organism evidence="12">
    <name type="scientific">marine sediment metagenome</name>
    <dbReference type="NCBI Taxonomy" id="412755"/>
    <lineage>
        <taxon>unclassified sequences</taxon>
        <taxon>metagenomes</taxon>
        <taxon>ecological metagenomes</taxon>
    </lineage>
</organism>
<dbReference type="InterPro" id="IPR027785">
    <property type="entry name" value="UvrD-like_helicase_C"/>
</dbReference>
<accession>A0A0F9Q1B9</accession>
<keyword evidence="10" id="KW-0413">Isomerase</keyword>
<dbReference type="GO" id="GO:0006302">
    <property type="term" value="P:double-strand break repair"/>
    <property type="evidence" value="ECO:0007669"/>
    <property type="project" value="InterPro"/>
</dbReference>
<evidence type="ECO:0000256" key="9">
    <source>
        <dbReference type="ARBA" id="ARBA00023204"/>
    </source>
</evidence>
<feature type="domain" description="AAA+ ATPase" evidence="11">
    <location>
        <begin position="123"/>
        <end position="331"/>
    </location>
</feature>
<evidence type="ECO:0000259" key="11">
    <source>
        <dbReference type="SMART" id="SM00382"/>
    </source>
</evidence>
<dbReference type="Gene3D" id="3.40.50.300">
    <property type="entry name" value="P-loop containing nucleotide triphosphate hydrolases"/>
    <property type="match status" value="3"/>
</dbReference>
<dbReference type="GO" id="GO:0008854">
    <property type="term" value="F:exodeoxyribonuclease V activity"/>
    <property type="evidence" value="ECO:0007669"/>
    <property type="project" value="InterPro"/>
</dbReference>
<keyword evidence="4" id="KW-0378">Hydrolase</keyword>
<dbReference type="InterPro" id="IPR006344">
    <property type="entry name" value="RecD"/>
</dbReference>
<evidence type="ECO:0000256" key="2">
    <source>
        <dbReference type="ARBA" id="ARBA00022741"/>
    </source>
</evidence>
<comment type="caution">
    <text evidence="12">The sequence shown here is derived from an EMBL/GenBank/DDBJ whole genome shotgun (WGS) entry which is preliminary data.</text>
</comment>
<evidence type="ECO:0000256" key="4">
    <source>
        <dbReference type="ARBA" id="ARBA00022801"/>
    </source>
</evidence>
<evidence type="ECO:0000256" key="3">
    <source>
        <dbReference type="ARBA" id="ARBA00022763"/>
    </source>
</evidence>
<dbReference type="Pfam" id="PF13538">
    <property type="entry name" value="UvrD_C_2"/>
    <property type="match status" value="1"/>
</dbReference>
<feature type="non-terminal residue" evidence="12">
    <location>
        <position position="1"/>
    </location>
</feature>
<reference evidence="12" key="1">
    <citation type="journal article" date="2015" name="Nature">
        <title>Complex archaea that bridge the gap between prokaryotes and eukaryotes.</title>
        <authorList>
            <person name="Spang A."/>
            <person name="Saw J.H."/>
            <person name="Jorgensen S.L."/>
            <person name="Zaremba-Niedzwiedzka K."/>
            <person name="Martijn J."/>
            <person name="Lind A.E."/>
            <person name="van Eijk R."/>
            <person name="Schleper C."/>
            <person name="Guy L."/>
            <person name="Ettema T.J."/>
        </authorList>
    </citation>
    <scope>NUCLEOTIDE SEQUENCE</scope>
</reference>
<dbReference type="InterPro" id="IPR049550">
    <property type="entry name" value="RecD_N"/>
</dbReference>
<evidence type="ECO:0000256" key="7">
    <source>
        <dbReference type="ARBA" id="ARBA00022840"/>
    </source>
</evidence>
<dbReference type="SUPFAM" id="SSF52540">
    <property type="entry name" value="P-loop containing nucleoside triphosphate hydrolases"/>
    <property type="match status" value="2"/>
</dbReference>
<keyword evidence="6" id="KW-0269">Exonuclease</keyword>
<evidence type="ECO:0000256" key="8">
    <source>
        <dbReference type="ARBA" id="ARBA00023125"/>
    </source>
</evidence>
<evidence type="ECO:0000256" key="10">
    <source>
        <dbReference type="ARBA" id="ARBA00023235"/>
    </source>
</evidence>
<dbReference type="GO" id="GO:0006310">
    <property type="term" value="P:DNA recombination"/>
    <property type="evidence" value="ECO:0007669"/>
    <property type="project" value="InterPro"/>
</dbReference>
<evidence type="ECO:0000313" key="12">
    <source>
        <dbReference type="EMBL" id="KKN37725.1"/>
    </source>
</evidence>
<dbReference type="AlphaFoldDB" id="A0A0F9Q1B9"/>
<proteinExistence type="inferred from homology"/>
<dbReference type="InterPro" id="IPR041851">
    <property type="entry name" value="RecD_N_sf"/>
</dbReference>
<name>A0A0F9Q1B9_9ZZZZ</name>
<dbReference type="CDD" id="cd17933">
    <property type="entry name" value="DEXSc_RecD-like"/>
    <property type="match status" value="1"/>
</dbReference>
<dbReference type="InterPro" id="IPR027417">
    <property type="entry name" value="P-loop_NTPase"/>
</dbReference>
<gene>
    <name evidence="12" type="ORF">LCGC14_0760700</name>
</gene>
<evidence type="ECO:0000256" key="1">
    <source>
        <dbReference type="ARBA" id="ARBA00022722"/>
    </source>
</evidence>
<protein>
    <recommendedName>
        <fullName evidence="11">AAA+ ATPase domain-containing protein</fullName>
    </recommendedName>
</protein>
<keyword evidence="2" id="KW-0547">Nucleotide-binding</keyword>